<dbReference type="Proteomes" id="UP000520814">
    <property type="component" value="Unassembled WGS sequence"/>
</dbReference>
<proteinExistence type="predicted"/>
<protein>
    <submittedName>
        <fullName evidence="1">Uncharacterized protein</fullName>
    </submittedName>
</protein>
<dbReference type="RefSeq" id="WP_184196276.1">
    <property type="nucleotide sequence ID" value="NZ_JACHGW010000002.1"/>
</dbReference>
<evidence type="ECO:0000313" key="2">
    <source>
        <dbReference type="Proteomes" id="UP000520814"/>
    </source>
</evidence>
<name>A0A7W9W5S3_ARMRO</name>
<dbReference type="AlphaFoldDB" id="A0A7W9W5S3"/>
<keyword evidence="2" id="KW-1185">Reference proteome</keyword>
<accession>A0A7W9W5S3</accession>
<dbReference type="EMBL" id="JACHGW010000002">
    <property type="protein sequence ID" value="MBB6050749.1"/>
    <property type="molecule type" value="Genomic_DNA"/>
</dbReference>
<reference evidence="1 2" key="1">
    <citation type="submission" date="2020-08" db="EMBL/GenBank/DDBJ databases">
        <title>Genomic Encyclopedia of Type Strains, Phase IV (KMG-IV): sequencing the most valuable type-strain genomes for metagenomic binning, comparative biology and taxonomic classification.</title>
        <authorList>
            <person name="Goeker M."/>
        </authorList>
    </citation>
    <scope>NUCLEOTIDE SEQUENCE [LARGE SCALE GENOMIC DNA]</scope>
    <source>
        <strain evidence="1 2">DSM 23562</strain>
    </source>
</reference>
<organism evidence="1 2">
    <name type="scientific">Armatimonas rosea</name>
    <dbReference type="NCBI Taxonomy" id="685828"/>
    <lineage>
        <taxon>Bacteria</taxon>
        <taxon>Bacillati</taxon>
        <taxon>Armatimonadota</taxon>
        <taxon>Armatimonadia</taxon>
        <taxon>Armatimonadales</taxon>
        <taxon>Armatimonadaceae</taxon>
        <taxon>Armatimonas</taxon>
    </lineage>
</organism>
<comment type="caution">
    <text evidence="1">The sequence shown here is derived from an EMBL/GenBank/DDBJ whole genome shotgun (WGS) entry which is preliminary data.</text>
</comment>
<sequence>MKPVTLTPPGVTDREALIASKIEEYGAFGDVILREDLFGHTYLWNVGHAAHIVTTSKRPESPLTLADYGITEELCRQWRPDMDEERAMSLDLSVPQIIAMLEDRTVILCCWMRLFRAVREGVLELPAYWLSAEDAEGCLVFHLAPEQSEGEEP</sequence>
<evidence type="ECO:0000313" key="1">
    <source>
        <dbReference type="EMBL" id="MBB6050749.1"/>
    </source>
</evidence>
<gene>
    <name evidence="1" type="ORF">HNQ39_002540</name>
</gene>